<dbReference type="OrthoDB" id="329835at2759"/>
<feature type="region of interest" description="Disordered" evidence="8">
    <location>
        <begin position="2381"/>
        <end position="2405"/>
    </location>
</feature>
<dbReference type="InterPro" id="IPR014043">
    <property type="entry name" value="Acyl_transferase_dom"/>
</dbReference>
<dbReference type="Pfam" id="PF14765">
    <property type="entry name" value="PS-DH"/>
    <property type="match status" value="1"/>
</dbReference>
<dbReference type="InterPro" id="IPR011032">
    <property type="entry name" value="GroES-like_sf"/>
</dbReference>
<dbReference type="InterPro" id="IPR050091">
    <property type="entry name" value="PKS_NRPS_Biosynth_Enz"/>
</dbReference>
<dbReference type="Proteomes" id="UP000324767">
    <property type="component" value="Unassembled WGS sequence"/>
</dbReference>
<dbReference type="SMART" id="SM00826">
    <property type="entry name" value="PKS_DH"/>
    <property type="match status" value="1"/>
</dbReference>
<evidence type="ECO:0000259" key="11">
    <source>
        <dbReference type="PROSITE" id="PS52019"/>
    </source>
</evidence>
<evidence type="ECO:0000259" key="9">
    <source>
        <dbReference type="PROSITE" id="PS50075"/>
    </source>
</evidence>
<dbReference type="GO" id="GO:0044550">
    <property type="term" value="P:secondary metabolite biosynthetic process"/>
    <property type="evidence" value="ECO:0007669"/>
    <property type="project" value="UniProtKB-ARBA"/>
</dbReference>
<dbReference type="SUPFAM" id="SSF50129">
    <property type="entry name" value="GroES-like"/>
    <property type="match status" value="1"/>
</dbReference>
<dbReference type="SUPFAM" id="SSF47336">
    <property type="entry name" value="ACP-like"/>
    <property type="match status" value="1"/>
</dbReference>
<dbReference type="CDD" id="cd05195">
    <property type="entry name" value="enoyl_red"/>
    <property type="match status" value="1"/>
</dbReference>
<dbReference type="InterPro" id="IPR016035">
    <property type="entry name" value="Acyl_Trfase/lysoPLipase"/>
</dbReference>
<dbReference type="InterPro" id="IPR001227">
    <property type="entry name" value="Ac_transferase_dom_sf"/>
</dbReference>
<protein>
    <submittedName>
        <fullName evidence="12">Polyketide synthase</fullName>
    </submittedName>
</protein>
<dbReference type="PANTHER" id="PTHR43775">
    <property type="entry name" value="FATTY ACID SYNTHASE"/>
    <property type="match status" value="1"/>
</dbReference>
<feature type="compositionally biased region" description="Basic and acidic residues" evidence="8">
    <location>
        <begin position="10"/>
        <end position="24"/>
    </location>
</feature>
<dbReference type="SMART" id="SM00829">
    <property type="entry name" value="PKS_ER"/>
    <property type="match status" value="1"/>
</dbReference>
<dbReference type="InterPro" id="IPR049900">
    <property type="entry name" value="PKS_mFAS_DH"/>
</dbReference>
<evidence type="ECO:0000313" key="13">
    <source>
        <dbReference type="Proteomes" id="UP000324767"/>
    </source>
</evidence>
<evidence type="ECO:0000259" key="10">
    <source>
        <dbReference type="PROSITE" id="PS52004"/>
    </source>
</evidence>
<dbReference type="SMART" id="SM00825">
    <property type="entry name" value="PKS_KS"/>
    <property type="match status" value="1"/>
</dbReference>
<dbReference type="Pfam" id="PF00107">
    <property type="entry name" value="ADH_zinc_N"/>
    <property type="match status" value="1"/>
</dbReference>
<dbReference type="SUPFAM" id="SSF53335">
    <property type="entry name" value="S-adenosyl-L-methionine-dependent methyltransferases"/>
    <property type="match status" value="1"/>
</dbReference>
<name>A0A5M8PL15_9LECA</name>
<dbReference type="Pfam" id="PF02801">
    <property type="entry name" value="Ketoacyl-synt_C"/>
    <property type="match status" value="1"/>
</dbReference>
<feature type="region of interest" description="Disordered" evidence="8">
    <location>
        <begin position="1"/>
        <end position="54"/>
    </location>
</feature>
<dbReference type="Pfam" id="PF00109">
    <property type="entry name" value="ketoacyl-synt"/>
    <property type="match status" value="1"/>
</dbReference>
<feature type="region of interest" description="N-terminal hotdog fold" evidence="7">
    <location>
        <begin position="941"/>
        <end position="1069"/>
    </location>
</feature>
<dbReference type="SMART" id="SM00822">
    <property type="entry name" value="PKS_KR"/>
    <property type="match status" value="1"/>
</dbReference>
<evidence type="ECO:0000256" key="5">
    <source>
        <dbReference type="ARBA" id="ARBA00023268"/>
    </source>
</evidence>
<dbReference type="Pfam" id="PF21089">
    <property type="entry name" value="PKS_DH_N"/>
    <property type="match status" value="1"/>
</dbReference>
<dbReference type="Pfam" id="PF00698">
    <property type="entry name" value="Acyl_transf_1"/>
    <property type="match status" value="1"/>
</dbReference>
<dbReference type="InterPro" id="IPR014031">
    <property type="entry name" value="Ketoacyl_synth_C"/>
</dbReference>
<dbReference type="SUPFAM" id="SSF52151">
    <property type="entry name" value="FabD/lysophospholipase-like"/>
    <property type="match status" value="1"/>
</dbReference>
<dbReference type="InterPro" id="IPR036736">
    <property type="entry name" value="ACP-like_sf"/>
</dbReference>
<feature type="region of interest" description="C-terminal hotdog fold" evidence="7">
    <location>
        <begin position="1079"/>
        <end position="1220"/>
    </location>
</feature>
<organism evidence="12 13">
    <name type="scientific">Lasallia pustulata</name>
    <dbReference type="NCBI Taxonomy" id="136370"/>
    <lineage>
        <taxon>Eukaryota</taxon>
        <taxon>Fungi</taxon>
        <taxon>Dikarya</taxon>
        <taxon>Ascomycota</taxon>
        <taxon>Pezizomycotina</taxon>
        <taxon>Lecanoromycetes</taxon>
        <taxon>OSLEUM clade</taxon>
        <taxon>Umbilicariomycetidae</taxon>
        <taxon>Umbilicariales</taxon>
        <taxon>Umbilicariaceae</taxon>
        <taxon>Lasallia</taxon>
    </lineage>
</organism>
<dbReference type="InterPro" id="IPR042104">
    <property type="entry name" value="PKS_dehydratase_sf"/>
</dbReference>
<dbReference type="PANTHER" id="PTHR43775:SF46">
    <property type="entry name" value="FUMIGERMIN SYNTHASE"/>
    <property type="match status" value="1"/>
</dbReference>
<dbReference type="SMART" id="SM00823">
    <property type="entry name" value="PKS_PP"/>
    <property type="match status" value="1"/>
</dbReference>
<feature type="domain" description="PKS/mFAS DH" evidence="11">
    <location>
        <begin position="941"/>
        <end position="1220"/>
    </location>
</feature>
<dbReference type="CDD" id="cd05274">
    <property type="entry name" value="KR_FAS_SDR_x"/>
    <property type="match status" value="1"/>
</dbReference>
<dbReference type="InterPro" id="IPR013968">
    <property type="entry name" value="PKS_KR"/>
</dbReference>
<dbReference type="InterPro" id="IPR016039">
    <property type="entry name" value="Thiolase-like"/>
</dbReference>
<feature type="compositionally biased region" description="Polar residues" evidence="8">
    <location>
        <begin position="44"/>
        <end position="54"/>
    </location>
</feature>
<dbReference type="Pfam" id="PF08242">
    <property type="entry name" value="Methyltransf_12"/>
    <property type="match status" value="1"/>
</dbReference>
<keyword evidence="1" id="KW-0596">Phosphopantetheine</keyword>
<feature type="domain" description="Ketosynthase family 3 (KS3)" evidence="10">
    <location>
        <begin position="56"/>
        <end position="473"/>
    </location>
</feature>
<dbReference type="SUPFAM" id="SSF53901">
    <property type="entry name" value="Thiolase-like"/>
    <property type="match status" value="1"/>
</dbReference>
<dbReference type="InterPro" id="IPR049551">
    <property type="entry name" value="PKS_DH_C"/>
</dbReference>
<dbReference type="PROSITE" id="PS52019">
    <property type="entry name" value="PKS_MFAS_DH"/>
    <property type="match status" value="1"/>
</dbReference>
<evidence type="ECO:0000313" key="12">
    <source>
        <dbReference type="EMBL" id="KAA6409750.1"/>
    </source>
</evidence>
<dbReference type="SMART" id="SM00827">
    <property type="entry name" value="PKS_AT"/>
    <property type="match status" value="1"/>
</dbReference>
<reference evidence="12 13" key="1">
    <citation type="submission" date="2019-09" db="EMBL/GenBank/DDBJ databases">
        <title>The hologenome of the rock-dwelling lichen Lasallia pustulata.</title>
        <authorList>
            <person name="Greshake Tzovaras B."/>
            <person name="Segers F."/>
            <person name="Bicker A."/>
            <person name="Dal Grande F."/>
            <person name="Otte J."/>
            <person name="Hankeln T."/>
            <person name="Schmitt I."/>
            <person name="Ebersberger I."/>
        </authorList>
    </citation>
    <scope>NUCLEOTIDE SEQUENCE [LARGE SCALE GENOMIC DNA]</scope>
    <source>
        <strain evidence="12">A1-1</strain>
    </source>
</reference>
<dbReference type="Gene3D" id="3.40.50.720">
    <property type="entry name" value="NAD(P)-binding Rossmann-like Domain"/>
    <property type="match status" value="2"/>
</dbReference>
<dbReference type="Pfam" id="PF16197">
    <property type="entry name" value="KAsynt_C_assoc"/>
    <property type="match status" value="1"/>
</dbReference>
<keyword evidence="4" id="KW-0521">NADP</keyword>
<dbReference type="Gene3D" id="3.40.366.10">
    <property type="entry name" value="Malonyl-Coenzyme A Acyl Carrier Protein, domain 2"/>
    <property type="match status" value="1"/>
</dbReference>
<dbReference type="GO" id="GO:0016491">
    <property type="term" value="F:oxidoreductase activity"/>
    <property type="evidence" value="ECO:0007669"/>
    <property type="project" value="InterPro"/>
</dbReference>
<proteinExistence type="predicted"/>
<dbReference type="InterPro" id="IPR029063">
    <property type="entry name" value="SAM-dependent_MTases_sf"/>
</dbReference>
<dbReference type="Gene3D" id="3.40.47.10">
    <property type="match status" value="1"/>
</dbReference>
<feature type="compositionally biased region" description="Low complexity" evidence="8">
    <location>
        <begin position="2381"/>
        <end position="2403"/>
    </location>
</feature>
<dbReference type="GO" id="GO:0031177">
    <property type="term" value="F:phosphopantetheine binding"/>
    <property type="evidence" value="ECO:0007669"/>
    <property type="project" value="InterPro"/>
</dbReference>
<evidence type="ECO:0000256" key="7">
    <source>
        <dbReference type="PROSITE-ProRule" id="PRU01363"/>
    </source>
</evidence>
<keyword evidence="5" id="KW-0511">Multifunctional enzyme</keyword>
<dbReference type="InterPro" id="IPR018201">
    <property type="entry name" value="Ketoacyl_synth_AS"/>
</dbReference>
<dbReference type="InterPro" id="IPR020843">
    <property type="entry name" value="ER"/>
</dbReference>
<dbReference type="InterPro" id="IPR057326">
    <property type="entry name" value="KR_dom"/>
</dbReference>
<dbReference type="GO" id="GO:0006633">
    <property type="term" value="P:fatty acid biosynthetic process"/>
    <property type="evidence" value="ECO:0007669"/>
    <property type="project" value="InterPro"/>
</dbReference>
<dbReference type="InterPro" id="IPR049552">
    <property type="entry name" value="PKS_DH_N"/>
</dbReference>
<feature type="active site" description="Proton acceptor; for dehydratase activity" evidence="7">
    <location>
        <position position="973"/>
    </location>
</feature>
<dbReference type="InterPro" id="IPR014030">
    <property type="entry name" value="Ketoacyl_synth_N"/>
</dbReference>
<dbReference type="GO" id="GO:0004312">
    <property type="term" value="F:fatty acid synthase activity"/>
    <property type="evidence" value="ECO:0007669"/>
    <property type="project" value="TreeGrafter"/>
</dbReference>
<evidence type="ECO:0000256" key="2">
    <source>
        <dbReference type="ARBA" id="ARBA00022553"/>
    </source>
</evidence>
<dbReference type="Pfam" id="PF08659">
    <property type="entry name" value="KR"/>
    <property type="match status" value="1"/>
</dbReference>
<keyword evidence="3" id="KW-0808">Transferase</keyword>
<dbReference type="Gene3D" id="3.40.50.150">
    <property type="entry name" value="Vaccinia Virus protein VP39"/>
    <property type="match status" value="1"/>
</dbReference>
<evidence type="ECO:0000256" key="4">
    <source>
        <dbReference type="ARBA" id="ARBA00022857"/>
    </source>
</evidence>
<feature type="active site" description="Proton donor; for dehydratase activity" evidence="7">
    <location>
        <position position="1140"/>
    </location>
</feature>
<gene>
    <name evidence="12" type="ORF">FRX48_06362</name>
</gene>
<dbReference type="PROSITE" id="PS50075">
    <property type="entry name" value="CARRIER"/>
    <property type="match status" value="1"/>
</dbReference>
<dbReference type="Gene3D" id="3.10.129.110">
    <property type="entry name" value="Polyketide synthase dehydratase"/>
    <property type="match status" value="1"/>
</dbReference>
<dbReference type="InterPro" id="IPR036291">
    <property type="entry name" value="NAD(P)-bd_dom_sf"/>
</dbReference>
<dbReference type="InterPro" id="IPR032821">
    <property type="entry name" value="PKS_assoc"/>
</dbReference>
<evidence type="ECO:0000256" key="6">
    <source>
        <dbReference type="ARBA" id="ARBA00023315"/>
    </source>
</evidence>
<evidence type="ECO:0000256" key="1">
    <source>
        <dbReference type="ARBA" id="ARBA00022450"/>
    </source>
</evidence>
<dbReference type="PROSITE" id="PS52004">
    <property type="entry name" value="KS3_2"/>
    <property type="match status" value="1"/>
</dbReference>
<sequence length="2506" mass="276235">MSNPTLRPALQREDNDFHSSRRVDGGNVASESYDASEVNGAVDRSSNSSSSCETHPQPIAICGLAMRLPGGIRDADTFWDFLVNGRDARGPIPANRYNPEGFNSRLGTKGAIQTQYGYFLEEDLGSLDSSFFSMSNEELGKTDPQQRQILEVTRECLESAGEIDYRGKPIGCYVGTFGEDWLRMGAKDSQYSGRYLITGHSDLMIANRVSYEYDLCGPSMVIKTGCSASLVGLHEACRALQSGDCSAAIVAGTNLIIGPSTTVEMTQEEILSPQGSCRTFDAAANGFARAEAVNAVYIKKLDDAIRDKNPIRAVIRNTATNSDGRSSSIMQPNGRGHELLMHKVYQDAGLDPSLTAFVECHGTGTPTGDPIEVRAVGNVFGERGVLIGSVKPNLGHSEGASGLTSLIKAVLAIEHNMIPPNIKFDVPNPQIPFTEKSLRVPVEPTAWPADRALRISINSFGIGGANAHVIVDSPSELGLNRDSPATASKDCISLLPLSANTLVSLQQQVVKTMDYIQRNPLRISDLAYTLAIRREHLPHRAYALIGKDTAENVSSYLKVPTKTSGITMIFSGQGTQWPGMGAALLRANAGFRDDIRSMDSILQSLKHPPQWRIEDQLQKPSETSELHLAEVAQPVSTALQIGLINTLRRCGVRPTAVIGHSSGEIGAAYACGVLPLEAALVIAYYRGFITKGQASSGGMAAVGLGACDVSRLLSEGVVIACENSEDSTTISGDLTNLGKTLARIKEERPDTLVRKLKVDIAYHSHHLRPLCIEYQRLMEEEFQNKGLILQNPEISFFSSVTTECIRIAEKLGPQYWVSNLVHPVLFKSAVNNALQSQAKDIFLELGPHSTLAGPLRNAFSKAGLACPYVPTMLRDTDCEQTLLSALGQLYQNGTVINFESLTPLGKVLTDLPTYSWDRSNTVNWYELHASRDWRFRKFGHHSLLGLRVPETTDMEPCWRNALSIEDEFWLYDHRIKKDVVFPFAGYCAMAGEALRQITGIESGFSLRHVVAGNAMLLTDSMALEIRTTLRPFSQNISTPRSWKFAISSYSDSGWVLNCEGQVRQRLRSSPGSLKSKELLREIQPSKWYDALANIGFIYGPHFHCLSSIKTSVSDNVAMGKIRSPESQLTAAFLFHPCAIDACLQLVTVALAKGLGRNLTKLSIPTMIEEIDISQDAPEMTAKAWSSDCGKTFAIECVANGLVVLRLTGLRMSQLNDEITAPDTDHYAAAKLEWRPHFDLIAHGALFVPRSFNIAKIKLREELTLLCIIDSGERLKGLQTVQRHMLKFQNWIGHKIRLAEIMYPVVDKAENYLNLTKSHRMSMIQDRFTRLSSISDEDVITEAIRRVWERAEMIFTGEDLALNILMQDNLLTKIYNDSSFDHSKFIRALSHTKPNLRILEVGAGTGGTTQTFLRDLVDAGGHPSYKLFTFTDVSDGFFPQAKHRFSYAPNMEFKVFDISQDPFEQGFEPETYDLILAANVVHATPILSETLKHLRPLLSATGYLVLTELTTTMSAWNYIFGTLPGWWLGETDGRSDKPYVLTDRWDRELRAAGFTGVDTVVYDAEQPYHYCAVIVTRPKPSAIGLEQSKEVSILCDNQNGDMPKLLTAALNGAGYSCLICELGEALPLRRNIISILDLESPFFEEISEPRFLAFQNSLRSHASQKVLWLTLPSQISCQNPNYALSIGFARTIRSELGIELYTLEIDPKEPKFVELVLQIWVEVQASEDTESLVPDREFVVHNGMVHVGRYHPFALEERSRDCTEADPTPVRSLDLSKLGLPQRNLSWTQESHPQQIPDDYVEIEVRAFGLDFARTSPSRGIAASWPKEVPCSQEFSGSVRRIGSDVEHLFVGDKVMALWPLRNITSHAILPASLVVKIPDHANFEEAASIPASFTTAIRLLLDVGQLRERQSVLIHLAASCLGHAAIQICRTVGAKVYATVEDEEEAQYLIEQYGFQTDHVHRAVDESYAAQLIQDTEGYGVDIVLSSPHRDMLQSSWKCVAQFGKFIDLGAGDLTVLDKFDMQSFLANRSYCCVNLAHLIRDQPTEMGRVLIRCSDLHRQGKLHPTPRIALVAATAIDRDLHSLQKSDKLGKTVIDIPHNLSKIHGISKPRKLSLDPEAAYLLTGGLGGLGMSLVTWFVEHGARTLVILSRSGGTTPEAQNLFAEVAGLGCSVITVTGRVQSAEDVERAVTMAGRPIKGVVHLAMVLRDAPILDMTHADWTAAIDPKVKGAWNLHHALMTHPLDFFLLASSLFTAIEHPGQGNYNAANAFLESFCQYRHNLHLPASVLSICPIDAIGFFAANPAIRAKMKSQGFYFLPEQAFLDFASHSLLNSRPASHLSPFSAWTNPAHTFMGLRSNLPLDHPTNRTSWRRDRRMGLYHNATTSASPSSNSNNHHASDSSTSLRELLSRAKHDPDILTAASSAEMLAQELGKKAMEYRLQADEGVDTGLSLGQMGMDSLKAVELRRWCKRICGVEVEVLEIMRARPLVGLGGLVAGRIRAGLIGG</sequence>
<dbReference type="InterPro" id="IPR009081">
    <property type="entry name" value="PP-bd_ACP"/>
</dbReference>
<dbReference type="SUPFAM" id="SSF55048">
    <property type="entry name" value="Probable ACP-binding domain of malonyl-CoA ACP transacylase"/>
    <property type="match status" value="1"/>
</dbReference>
<keyword evidence="2" id="KW-0597">Phosphoprotein</keyword>
<dbReference type="InterPro" id="IPR016036">
    <property type="entry name" value="Malonyl_transacylase_ACP-bd"/>
</dbReference>
<accession>A0A5M8PL15</accession>
<dbReference type="PROSITE" id="PS00606">
    <property type="entry name" value="KS3_1"/>
    <property type="match status" value="1"/>
</dbReference>
<dbReference type="InterPro" id="IPR020807">
    <property type="entry name" value="PKS_DH"/>
</dbReference>
<dbReference type="Gene3D" id="3.30.70.3290">
    <property type="match status" value="1"/>
</dbReference>
<evidence type="ECO:0000256" key="3">
    <source>
        <dbReference type="ARBA" id="ARBA00022679"/>
    </source>
</evidence>
<dbReference type="EMBL" id="VXIT01000010">
    <property type="protein sequence ID" value="KAA6409750.1"/>
    <property type="molecule type" value="Genomic_DNA"/>
</dbReference>
<dbReference type="InterPro" id="IPR013217">
    <property type="entry name" value="Methyltransf_12"/>
</dbReference>
<dbReference type="InterPro" id="IPR020806">
    <property type="entry name" value="PKS_PP-bd"/>
</dbReference>
<dbReference type="InterPro" id="IPR020841">
    <property type="entry name" value="PKS_Beta-ketoAc_synthase_dom"/>
</dbReference>
<dbReference type="InterPro" id="IPR013149">
    <property type="entry name" value="ADH-like_C"/>
</dbReference>
<dbReference type="Gene3D" id="3.90.180.10">
    <property type="entry name" value="Medium-chain alcohol dehydrogenases, catalytic domain"/>
    <property type="match status" value="1"/>
</dbReference>
<dbReference type="GO" id="GO:0004315">
    <property type="term" value="F:3-oxoacyl-[acyl-carrier-protein] synthase activity"/>
    <property type="evidence" value="ECO:0007669"/>
    <property type="project" value="InterPro"/>
</dbReference>
<feature type="domain" description="Carrier" evidence="9">
    <location>
        <begin position="2417"/>
        <end position="2499"/>
    </location>
</feature>
<keyword evidence="6" id="KW-0012">Acyltransferase</keyword>
<evidence type="ECO:0000256" key="8">
    <source>
        <dbReference type="SAM" id="MobiDB-lite"/>
    </source>
</evidence>
<dbReference type="CDD" id="cd00833">
    <property type="entry name" value="PKS"/>
    <property type="match status" value="1"/>
</dbReference>
<comment type="caution">
    <text evidence="12">The sequence shown here is derived from an EMBL/GenBank/DDBJ whole genome shotgun (WGS) entry which is preliminary data.</text>
</comment>
<dbReference type="SUPFAM" id="SSF51735">
    <property type="entry name" value="NAD(P)-binding Rossmann-fold domains"/>
    <property type="match status" value="2"/>
</dbReference>